<comment type="caution">
    <text evidence="2">The sequence shown here is derived from an EMBL/GenBank/DDBJ whole genome shotgun (WGS) entry which is preliminary data.</text>
</comment>
<dbReference type="EMBL" id="JZEY01000061">
    <property type="protein sequence ID" value="KKB08080.1"/>
    <property type="molecule type" value="Genomic_DNA"/>
</dbReference>
<dbReference type="GO" id="GO:0019262">
    <property type="term" value="P:N-acetylneuraminate catabolic process"/>
    <property type="evidence" value="ECO:0007669"/>
    <property type="project" value="TreeGrafter"/>
</dbReference>
<accession>A0A0F5FHQ0</accession>
<dbReference type="AlphaFoldDB" id="A0A0F5FHQ0"/>
<dbReference type="SUPFAM" id="SSF46785">
    <property type="entry name" value="Winged helix' DNA-binding domain"/>
    <property type="match status" value="1"/>
</dbReference>
<dbReference type="InterPro" id="IPR000600">
    <property type="entry name" value="ROK"/>
</dbReference>
<feature type="domain" description="HTH marR-type" evidence="1">
    <location>
        <begin position="27"/>
        <end position="81"/>
    </location>
</feature>
<evidence type="ECO:0000259" key="1">
    <source>
        <dbReference type="Pfam" id="PF12802"/>
    </source>
</evidence>
<dbReference type="GO" id="GO:0003700">
    <property type="term" value="F:DNA-binding transcription factor activity"/>
    <property type="evidence" value="ECO:0007669"/>
    <property type="project" value="InterPro"/>
</dbReference>
<keyword evidence="3" id="KW-1185">Reference proteome</keyword>
<dbReference type="PANTHER" id="PTHR18964:SF169">
    <property type="entry name" value="N-ACETYLMANNOSAMINE KINASE"/>
    <property type="match status" value="1"/>
</dbReference>
<dbReference type="SUPFAM" id="SSF53067">
    <property type="entry name" value="Actin-like ATPase domain"/>
    <property type="match status" value="1"/>
</dbReference>
<dbReference type="InterPro" id="IPR036388">
    <property type="entry name" value="WH-like_DNA-bd_sf"/>
</dbReference>
<organism evidence="2 3">
    <name type="scientific">Devosia chinhatensis</name>
    <dbReference type="NCBI Taxonomy" id="429727"/>
    <lineage>
        <taxon>Bacteria</taxon>
        <taxon>Pseudomonadati</taxon>
        <taxon>Pseudomonadota</taxon>
        <taxon>Alphaproteobacteria</taxon>
        <taxon>Hyphomicrobiales</taxon>
        <taxon>Devosiaceae</taxon>
        <taxon>Devosia</taxon>
    </lineage>
</organism>
<sequence>MSKPPRSTRDIFDAGGRAIRHEGLRRANEKTVLMVVGFNSGVSNAEIARISGLAPQTVSAILSGLERDGLIERGQALRGKRGQPATPILLKRDGGFAIGVELGWTHLDVLLLNMHAQVLEHRRIDFAYPDATSIFDEIARFVAELRASLPAEGAERLYDLGVALPGGMADQLDRVGWSSAQSDPWRNVDVAAELRQRTALDVSLFNDGNAACWAELIALPKPRPANVLYFLVSHYVAAGVVGDGALWHGTTGNAANLGMMLVQLDAGGLRQVYSVASVSALADRLKAIGKGPGNIPVSQWDWPDIQEEADNWLGDSARALARTIFNATTLVEAPLVIIDSVLDPEWTQKLARRVEAELGALPVIDFEVPPVQIGVYGGLAPAIGAAELTLFNRYF</sequence>
<proteinExistence type="predicted"/>
<dbReference type="OrthoDB" id="49685at2"/>
<evidence type="ECO:0000313" key="2">
    <source>
        <dbReference type="EMBL" id="KKB08080.1"/>
    </source>
</evidence>
<dbReference type="STRING" id="429727.VE26_16030"/>
<dbReference type="InterPro" id="IPR000835">
    <property type="entry name" value="HTH_MarR-typ"/>
</dbReference>
<dbReference type="PANTHER" id="PTHR18964">
    <property type="entry name" value="ROK (REPRESSOR, ORF, KINASE) FAMILY"/>
    <property type="match status" value="1"/>
</dbReference>
<dbReference type="Gene3D" id="3.30.420.40">
    <property type="match status" value="2"/>
</dbReference>
<evidence type="ECO:0000313" key="3">
    <source>
        <dbReference type="Proteomes" id="UP000033649"/>
    </source>
</evidence>
<dbReference type="GO" id="GO:0009384">
    <property type="term" value="F:N-acylmannosamine kinase activity"/>
    <property type="evidence" value="ECO:0007669"/>
    <property type="project" value="TreeGrafter"/>
</dbReference>
<dbReference type="Pfam" id="PF00480">
    <property type="entry name" value="ROK"/>
    <property type="match status" value="1"/>
</dbReference>
<dbReference type="InterPro" id="IPR043129">
    <property type="entry name" value="ATPase_NBD"/>
</dbReference>
<protein>
    <recommendedName>
        <fullName evidence="1">HTH marR-type domain-containing protein</fullName>
    </recommendedName>
</protein>
<dbReference type="RefSeq" id="WP_046106109.1">
    <property type="nucleotide sequence ID" value="NZ_JZEY01000061.1"/>
</dbReference>
<gene>
    <name evidence="2" type="ORF">VE26_16030</name>
</gene>
<name>A0A0F5FHQ0_9HYPH</name>
<reference evidence="2 3" key="1">
    <citation type="submission" date="2015-03" db="EMBL/GenBank/DDBJ databases">
        <authorList>
            <person name="Hassan Y."/>
            <person name="Lepp D."/>
            <person name="Li X.-Z."/>
            <person name="Zhou T."/>
        </authorList>
    </citation>
    <scope>NUCLEOTIDE SEQUENCE [LARGE SCALE GENOMIC DNA]</scope>
    <source>
        <strain evidence="2 3">IPL18</strain>
    </source>
</reference>
<dbReference type="Pfam" id="PF12802">
    <property type="entry name" value="MarR_2"/>
    <property type="match status" value="1"/>
</dbReference>
<dbReference type="InterPro" id="IPR036390">
    <property type="entry name" value="WH_DNA-bd_sf"/>
</dbReference>
<dbReference type="PATRIC" id="fig|429727.3.peg.3281"/>
<dbReference type="Proteomes" id="UP000033649">
    <property type="component" value="Unassembled WGS sequence"/>
</dbReference>
<dbReference type="Gene3D" id="1.10.10.10">
    <property type="entry name" value="Winged helix-like DNA-binding domain superfamily/Winged helix DNA-binding domain"/>
    <property type="match status" value="1"/>
</dbReference>